<dbReference type="InterPro" id="IPR036770">
    <property type="entry name" value="Ankyrin_rpt-contain_sf"/>
</dbReference>
<reference evidence="1" key="1">
    <citation type="submission" date="2018-10" db="EMBL/GenBank/DDBJ databases">
        <title>Hidden diversity of soil giant viruses.</title>
        <authorList>
            <person name="Schulz F."/>
            <person name="Alteio L."/>
            <person name="Goudeau D."/>
            <person name="Ryan E.M."/>
            <person name="Malmstrom R.R."/>
            <person name="Blanchard J."/>
            <person name="Woyke T."/>
        </authorList>
    </citation>
    <scope>NUCLEOTIDE SEQUENCE</scope>
    <source>
        <strain evidence="1">HYV1</strain>
    </source>
</reference>
<proteinExistence type="predicted"/>
<protein>
    <recommendedName>
        <fullName evidence="2">Ankyrin repeat protein</fullName>
    </recommendedName>
</protein>
<name>A0A3G5A6M0_9VIRU</name>
<dbReference type="Gene3D" id="1.25.40.20">
    <property type="entry name" value="Ankyrin repeat-containing domain"/>
    <property type="match status" value="1"/>
</dbReference>
<sequence length="447" mass="51451">MPPRSYNNKKPDEMIRAINNGSLEGVRKIADYLGVAMNAMFYARKAVSAKVEYPDIVDFFLRSNLNEINGDDIFTMLHVAVKKNYLNVIKVIDSRVLNIAGSTWGSLLEHSVSLGFIEIVRYIVDKPKINVYEIHQRTWRSSNRSIIFETSNVDIMYILLNSSPEFFDFNLGIFHGAYQVFRTFVKKGMLGAVKLMHKFSPVPNMAWERAIIDAVAYCQLNVVNYIFEQKLIIISTFLSDRLWESCLNPPNLYLEVDSITIDKLILEDSVRVQILAALHSYGGTFIEMSAKKKICSYDIICSQCGLETLKYLREKFNVKLDINHLKSACPRGYLPLIDYIINSGVTVDPDCLSIAVSNKNASLIETLVIKGAGVLTLNPWFVRDYFHPTIHFWRSYRVHVRKLRLDQIKGYDYDIYKANLNYVYDIFYVNRFPLVITQICLSYIPVE</sequence>
<gene>
    <name evidence="1" type="ORF">Hyperionvirus3_56</name>
</gene>
<dbReference type="EMBL" id="MK072385">
    <property type="protein sequence ID" value="AYV82910.1"/>
    <property type="molecule type" value="Genomic_DNA"/>
</dbReference>
<dbReference type="SUPFAM" id="SSF48403">
    <property type="entry name" value="Ankyrin repeat"/>
    <property type="match status" value="1"/>
</dbReference>
<accession>A0A3G5A6M0</accession>
<organism evidence="1">
    <name type="scientific">Hyperionvirus sp</name>
    <dbReference type="NCBI Taxonomy" id="2487770"/>
    <lineage>
        <taxon>Viruses</taxon>
        <taxon>Varidnaviria</taxon>
        <taxon>Bamfordvirae</taxon>
        <taxon>Nucleocytoviricota</taxon>
        <taxon>Megaviricetes</taxon>
        <taxon>Imitervirales</taxon>
        <taxon>Mimiviridae</taxon>
        <taxon>Klosneuvirinae</taxon>
    </lineage>
</organism>
<evidence type="ECO:0000313" key="1">
    <source>
        <dbReference type="EMBL" id="AYV82910.1"/>
    </source>
</evidence>
<evidence type="ECO:0008006" key="2">
    <source>
        <dbReference type="Google" id="ProtNLM"/>
    </source>
</evidence>